<dbReference type="AlphaFoldDB" id="A0A1S8SA83"/>
<proteinExistence type="predicted"/>
<gene>
    <name evidence="1" type="ORF">CLBCK_18470</name>
</gene>
<evidence type="ECO:0000313" key="2">
    <source>
        <dbReference type="Proteomes" id="UP000190973"/>
    </source>
</evidence>
<evidence type="ECO:0000313" key="1">
    <source>
        <dbReference type="EMBL" id="OOM62309.1"/>
    </source>
</evidence>
<name>A0A1S8SA83_CLOBE</name>
<accession>A0A1S8SA83</accession>
<sequence length="395" mass="46277">MTKLFAQHGAAKGKKIDNAFDNDRIQGVIMSPREEGIDTMISYFNNNNLLNKDNCLYDPQFYYSTYNTSLLKKLEELECYPQNVERKDWRKKAERLLNYFDSHVKQSEKFSNSIIVPGFHIDKLDWKLDYSLDIYSYFYEKYENKNQYLSLLISFSLFHSSSDVDEMIEEVIDSIPKEERNGIYLTICYESTSNNNYEDVDPENLANVLYFVHSLKKEGFRIIVGYTFINSLLFAMLECDIVSSGWFNTLRKFNKDRFEESDTFGRRKKRYTSIPLLTNITFDIINNFDNDLFIKCLSGTSFDEAVADDLESVSFVDLEQQYWEAINNCIRDINESNEKIEYTIELIKDAKELYSDILARNSSAVELCSRIKKASSHLDVWITAILLFKRRASIV</sequence>
<dbReference type="RefSeq" id="WP_077838491.1">
    <property type="nucleotide sequence ID" value="NZ_JABTAE010000001.1"/>
</dbReference>
<dbReference type="Proteomes" id="UP000190973">
    <property type="component" value="Unassembled WGS sequence"/>
</dbReference>
<reference evidence="1 2" key="1">
    <citation type="submission" date="2016-05" db="EMBL/GenBank/DDBJ databases">
        <title>Microbial solvent formation.</title>
        <authorList>
            <person name="Poehlein A."/>
            <person name="Montoya Solano J.D."/>
            <person name="Flitsch S."/>
            <person name="Krabben P."/>
            <person name="Duerre P."/>
            <person name="Daniel R."/>
        </authorList>
    </citation>
    <scope>NUCLEOTIDE SEQUENCE [LARGE SCALE GENOMIC DNA]</scope>
    <source>
        <strain evidence="1 2">DSM 53</strain>
    </source>
</reference>
<protein>
    <submittedName>
        <fullName evidence="1">Uncharacterized protein</fullName>
    </submittedName>
</protein>
<organism evidence="1 2">
    <name type="scientific">Clostridium beijerinckii</name>
    <name type="common">Clostridium MP</name>
    <dbReference type="NCBI Taxonomy" id="1520"/>
    <lineage>
        <taxon>Bacteria</taxon>
        <taxon>Bacillati</taxon>
        <taxon>Bacillota</taxon>
        <taxon>Clostridia</taxon>
        <taxon>Eubacteriales</taxon>
        <taxon>Clostridiaceae</taxon>
        <taxon>Clostridium</taxon>
    </lineage>
</organism>
<dbReference type="EMBL" id="LZZI01000025">
    <property type="protein sequence ID" value="OOM62309.1"/>
    <property type="molecule type" value="Genomic_DNA"/>
</dbReference>
<comment type="caution">
    <text evidence="1">The sequence shown here is derived from an EMBL/GenBank/DDBJ whole genome shotgun (WGS) entry which is preliminary data.</text>
</comment>